<evidence type="ECO:0000259" key="10">
    <source>
        <dbReference type="PROSITE" id="PS50192"/>
    </source>
</evidence>
<evidence type="ECO:0000256" key="1">
    <source>
        <dbReference type="ARBA" id="ARBA00004394"/>
    </source>
</evidence>
<evidence type="ECO:0000256" key="5">
    <source>
        <dbReference type="ARBA" id="ARBA00022989"/>
    </source>
</evidence>
<dbReference type="SUPFAM" id="SSF58038">
    <property type="entry name" value="SNARE fusion complex"/>
    <property type="match status" value="1"/>
</dbReference>
<dbReference type="OrthoDB" id="261831at2759"/>
<keyword evidence="12" id="KW-1185">Reference proteome</keyword>
<evidence type="ECO:0000313" key="11">
    <source>
        <dbReference type="EMBL" id="CEH19021.1"/>
    </source>
</evidence>
<sequence length="103" mass="11888">MYAKGANRTAEDLEEQNDQRLEGLSAKVRILKDITLGIGQEVRDGTAEMSTLSEAFSNTGSFLKGTFTRMNRMAGRQTGWFCNMMLFLMLVGWIFVIVWWWRR</sequence>
<dbReference type="STRING" id="401625.A0A0P1BQ43"/>
<dbReference type="PANTHER" id="PTHR12791">
    <property type="entry name" value="GOLGI SNARE BET1-RELATED"/>
    <property type="match status" value="1"/>
</dbReference>
<dbReference type="AlphaFoldDB" id="A0A0P1BQ43"/>
<dbReference type="PROSITE" id="PS50192">
    <property type="entry name" value="T_SNARE"/>
    <property type="match status" value="1"/>
</dbReference>
<evidence type="ECO:0000256" key="8">
    <source>
        <dbReference type="ARBA" id="ARBA00046280"/>
    </source>
</evidence>
<protein>
    <submittedName>
        <fullName evidence="11">V-SNARE</fullName>
    </submittedName>
</protein>
<proteinExistence type="predicted"/>
<dbReference type="FunFam" id="1.20.5.110:FF:000057">
    <property type="entry name" value="SNARE complex subunit (Bet1), putative"/>
    <property type="match status" value="1"/>
</dbReference>
<dbReference type="GO" id="GO:0000139">
    <property type="term" value="C:Golgi membrane"/>
    <property type="evidence" value="ECO:0007669"/>
    <property type="project" value="UniProtKB-SubCell"/>
</dbReference>
<dbReference type="GO" id="GO:0015031">
    <property type="term" value="P:protein transport"/>
    <property type="evidence" value="ECO:0007669"/>
    <property type="project" value="UniProtKB-KW"/>
</dbReference>
<evidence type="ECO:0000256" key="2">
    <source>
        <dbReference type="ARBA" id="ARBA00022448"/>
    </source>
</evidence>
<organism evidence="11 12">
    <name type="scientific">Ceraceosorus bombacis</name>
    <dbReference type="NCBI Taxonomy" id="401625"/>
    <lineage>
        <taxon>Eukaryota</taxon>
        <taxon>Fungi</taxon>
        <taxon>Dikarya</taxon>
        <taxon>Basidiomycota</taxon>
        <taxon>Ustilaginomycotina</taxon>
        <taxon>Exobasidiomycetes</taxon>
        <taxon>Ceraceosorales</taxon>
        <taxon>Ceraceosoraceae</taxon>
        <taxon>Ceraceosorus</taxon>
    </lineage>
</organism>
<keyword evidence="6" id="KW-0333">Golgi apparatus</keyword>
<evidence type="ECO:0000256" key="4">
    <source>
        <dbReference type="ARBA" id="ARBA00022927"/>
    </source>
</evidence>
<dbReference type="Gene3D" id="1.20.5.110">
    <property type="match status" value="1"/>
</dbReference>
<comment type="subcellular location">
    <subcellularLocation>
        <location evidence="8">Endomembrane system</location>
        <topology evidence="8">Single-pass type IV membrane protein</topology>
    </subcellularLocation>
    <subcellularLocation>
        <location evidence="1">Golgi apparatus membrane</location>
    </subcellularLocation>
</comment>
<evidence type="ECO:0000256" key="3">
    <source>
        <dbReference type="ARBA" id="ARBA00022692"/>
    </source>
</evidence>
<dbReference type="InterPro" id="IPR000727">
    <property type="entry name" value="T_SNARE_dom"/>
</dbReference>
<evidence type="ECO:0000256" key="6">
    <source>
        <dbReference type="ARBA" id="ARBA00023034"/>
    </source>
</evidence>
<accession>A0A0P1BQ43</accession>
<evidence type="ECO:0000256" key="7">
    <source>
        <dbReference type="ARBA" id="ARBA00023136"/>
    </source>
</evidence>
<reference evidence="11 12" key="1">
    <citation type="submission" date="2014-09" db="EMBL/GenBank/DDBJ databases">
        <authorList>
            <person name="Magalhaes I.L.F."/>
            <person name="Oliveira U."/>
            <person name="Santos F.R."/>
            <person name="Vidigal T.H.D.A."/>
            <person name="Brescovit A.D."/>
            <person name="Santos A.J."/>
        </authorList>
    </citation>
    <scope>NUCLEOTIDE SEQUENCE [LARGE SCALE GENOMIC DNA]</scope>
</reference>
<name>A0A0P1BQ43_9BASI</name>
<keyword evidence="3 9" id="KW-0812">Transmembrane</keyword>
<dbReference type="EMBL" id="CCYA01000276">
    <property type="protein sequence ID" value="CEH19021.1"/>
    <property type="molecule type" value="Genomic_DNA"/>
</dbReference>
<feature type="domain" description="T-SNARE coiled-coil homology" evidence="10">
    <location>
        <begin position="11"/>
        <end position="73"/>
    </location>
</feature>
<dbReference type="InterPro" id="IPR039899">
    <property type="entry name" value="BET1_SNARE"/>
</dbReference>
<keyword evidence="5 9" id="KW-1133">Transmembrane helix</keyword>
<evidence type="ECO:0000313" key="12">
    <source>
        <dbReference type="Proteomes" id="UP000054845"/>
    </source>
</evidence>
<dbReference type="Proteomes" id="UP000054845">
    <property type="component" value="Unassembled WGS sequence"/>
</dbReference>
<feature type="transmembrane region" description="Helical" evidence="9">
    <location>
        <begin position="80"/>
        <end position="101"/>
    </location>
</feature>
<keyword evidence="4" id="KW-0653">Protein transport</keyword>
<keyword evidence="2" id="KW-0813">Transport</keyword>
<keyword evidence="7 9" id="KW-0472">Membrane</keyword>
<evidence type="ECO:0000256" key="9">
    <source>
        <dbReference type="SAM" id="Phobius"/>
    </source>
</evidence>
<dbReference type="CDD" id="cd15853">
    <property type="entry name" value="SNARE_Bet1"/>
    <property type="match status" value="1"/>
</dbReference>